<evidence type="ECO:0000313" key="3">
    <source>
        <dbReference type="Proteomes" id="UP000195781"/>
    </source>
</evidence>
<feature type="transmembrane region" description="Helical" evidence="1">
    <location>
        <begin position="172"/>
        <end position="192"/>
    </location>
</feature>
<sequence>MQKLVHGAGTWSAVCAIVAGALALFGTVGIFGVELPLATMPHTAGEVASTLLQITDSLDAFPGASGRVAQIVAFLQSVAHGSLASIFFVLSATHVAVCAGAVILAGYDLARGHRAWRCVLAGALAAADALIVTILCSTVSWQLFLIVRSVAQGNPWAVGRGVAGLDTTLSPGLGLIAAAILGLAAIVLALVARGAGRKRQGEAA</sequence>
<protein>
    <submittedName>
        <fullName evidence="2">Uncharacterized protein</fullName>
    </submittedName>
</protein>
<comment type="caution">
    <text evidence="2">The sequence shown here is derived from an EMBL/GenBank/DDBJ whole genome shotgun (WGS) entry which is preliminary data.</text>
</comment>
<reference evidence="3" key="1">
    <citation type="submission" date="2017-04" db="EMBL/GenBank/DDBJ databases">
        <title>Function of individual gut microbiota members based on whole genome sequencing of pure cultures obtained from chicken caecum.</title>
        <authorList>
            <person name="Medvecky M."/>
            <person name="Cejkova D."/>
            <person name="Polansky O."/>
            <person name="Karasova D."/>
            <person name="Kubasova T."/>
            <person name="Cizek A."/>
            <person name="Rychlik I."/>
        </authorList>
    </citation>
    <scope>NUCLEOTIDE SEQUENCE [LARGE SCALE GENOMIC DNA]</scope>
    <source>
        <strain evidence="3">An5</strain>
    </source>
</reference>
<dbReference type="RefSeq" id="WP_094335356.1">
    <property type="nucleotide sequence ID" value="NZ_NFIE01000008.1"/>
</dbReference>
<keyword evidence="1" id="KW-0472">Membrane</keyword>
<feature type="transmembrane region" description="Helical" evidence="1">
    <location>
        <begin position="119"/>
        <end position="144"/>
    </location>
</feature>
<keyword evidence="1" id="KW-1133">Transmembrane helix</keyword>
<dbReference type="Proteomes" id="UP000195781">
    <property type="component" value="Unassembled WGS sequence"/>
</dbReference>
<gene>
    <name evidence="2" type="ORF">B5G02_04600</name>
</gene>
<feature type="transmembrane region" description="Helical" evidence="1">
    <location>
        <begin position="83"/>
        <end position="107"/>
    </location>
</feature>
<keyword evidence="3" id="KW-1185">Reference proteome</keyword>
<dbReference type="EMBL" id="NFIE01000008">
    <property type="protein sequence ID" value="OUN88849.1"/>
    <property type="molecule type" value="Genomic_DNA"/>
</dbReference>
<evidence type="ECO:0000256" key="1">
    <source>
        <dbReference type="SAM" id="Phobius"/>
    </source>
</evidence>
<feature type="transmembrane region" description="Helical" evidence="1">
    <location>
        <begin position="12"/>
        <end position="33"/>
    </location>
</feature>
<evidence type="ECO:0000313" key="2">
    <source>
        <dbReference type="EMBL" id="OUN88849.1"/>
    </source>
</evidence>
<name>A0A1Y3Y0E5_9ACTN</name>
<dbReference type="OrthoDB" id="3192193at2"/>
<organism evidence="2 3">
    <name type="scientific">[Collinsella] massiliensis</name>
    <dbReference type="NCBI Taxonomy" id="1232426"/>
    <lineage>
        <taxon>Bacteria</taxon>
        <taxon>Bacillati</taxon>
        <taxon>Actinomycetota</taxon>
        <taxon>Coriobacteriia</taxon>
        <taxon>Coriobacteriales</taxon>
        <taxon>Coriobacteriaceae</taxon>
        <taxon>Enorma</taxon>
    </lineage>
</organism>
<accession>A0A1Y3Y0E5</accession>
<proteinExistence type="predicted"/>
<keyword evidence="1" id="KW-0812">Transmembrane</keyword>
<dbReference type="AlphaFoldDB" id="A0A1Y3Y0E5"/>